<keyword evidence="4" id="KW-0411">Iron-sulfur</keyword>
<dbReference type="GO" id="GO:0046872">
    <property type="term" value="F:metal ion binding"/>
    <property type="evidence" value="ECO:0007669"/>
    <property type="project" value="UniProtKB-KW"/>
</dbReference>
<keyword evidence="6" id="KW-0456">Lyase</keyword>
<dbReference type="Pfam" id="PF13247">
    <property type="entry name" value="Fer4_11"/>
    <property type="match status" value="1"/>
</dbReference>
<dbReference type="InterPro" id="IPR017900">
    <property type="entry name" value="4Fe4S_Fe_S_CS"/>
</dbReference>
<dbReference type="AlphaFoldDB" id="A0A1S8YN77"/>
<dbReference type="GO" id="GO:0016829">
    <property type="term" value="F:lyase activity"/>
    <property type="evidence" value="ECO:0007669"/>
    <property type="project" value="UniProtKB-KW"/>
</dbReference>
<evidence type="ECO:0000256" key="1">
    <source>
        <dbReference type="ARBA" id="ARBA00022485"/>
    </source>
</evidence>
<dbReference type="RefSeq" id="WP_078002433.1">
    <property type="nucleotide sequence ID" value="NZ_MRUL01000005.1"/>
</dbReference>
<keyword evidence="2" id="KW-0479">Metal-binding</keyword>
<keyword evidence="3" id="KW-0408">Iron</keyword>
<evidence type="ECO:0000256" key="2">
    <source>
        <dbReference type="ARBA" id="ARBA00022723"/>
    </source>
</evidence>
<evidence type="ECO:0000313" key="7">
    <source>
        <dbReference type="Proteomes" id="UP000190667"/>
    </source>
</evidence>
<organism evidence="6 7">
    <name type="scientific">Izhakiella australiensis</name>
    <dbReference type="NCBI Taxonomy" id="1926881"/>
    <lineage>
        <taxon>Bacteria</taxon>
        <taxon>Pseudomonadati</taxon>
        <taxon>Pseudomonadota</taxon>
        <taxon>Gammaproteobacteria</taxon>
        <taxon>Enterobacterales</taxon>
        <taxon>Erwiniaceae</taxon>
        <taxon>Izhakiella</taxon>
    </lineage>
</organism>
<feature type="domain" description="4Fe-4S ferredoxin-type" evidence="5">
    <location>
        <begin position="2"/>
        <end position="32"/>
    </location>
</feature>
<evidence type="ECO:0000256" key="4">
    <source>
        <dbReference type="ARBA" id="ARBA00023014"/>
    </source>
</evidence>
<dbReference type="EMBL" id="MRUL01000005">
    <property type="protein sequence ID" value="OON40103.1"/>
    <property type="molecule type" value="Genomic_DNA"/>
</dbReference>
<evidence type="ECO:0000313" key="6">
    <source>
        <dbReference type="EMBL" id="OON40103.1"/>
    </source>
</evidence>
<evidence type="ECO:0000256" key="3">
    <source>
        <dbReference type="ARBA" id="ARBA00023004"/>
    </source>
</evidence>
<gene>
    <name evidence="6" type="ORF">BTJ39_09400</name>
</gene>
<evidence type="ECO:0000259" key="5">
    <source>
        <dbReference type="PROSITE" id="PS51379"/>
    </source>
</evidence>
<protein>
    <submittedName>
        <fullName evidence="6">Formate hydrogenlyase</fullName>
    </submittedName>
</protein>
<dbReference type="Proteomes" id="UP000190667">
    <property type="component" value="Unassembled WGS sequence"/>
</dbReference>
<dbReference type="Gene3D" id="3.30.70.20">
    <property type="match status" value="2"/>
</dbReference>
<dbReference type="SUPFAM" id="SSF54862">
    <property type="entry name" value="4Fe-4S ferredoxins"/>
    <property type="match status" value="1"/>
</dbReference>
<dbReference type="PROSITE" id="PS51379">
    <property type="entry name" value="4FE4S_FER_2"/>
    <property type="match status" value="3"/>
</dbReference>
<dbReference type="PROSITE" id="PS00198">
    <property type="entry name" value="4FE4S_FER_1"/>
    <property type="match status" value="1"/>
</dbReference>
<dbReference type="InterPro" id="IPR050294">
    <property type="entry name" value="RnfB_subfamily"/>
</dbReference>
<dbReference type="PANTHER" id="PTHR42859:SF16">
    <property type="entry name" value="FORMATE HYDROGENLYASE SUBUNIT 2-RELATED"/>
    <property type="match status" value="1"/>
</dbReference>
<dbReference type="OrthoDB" id="9779457at2"/>
<dbReference type="STRING" id="1926881.BTJ39_09400"/>
<dbReference type="CDD" id="cd10554">
    <property type="entry name" value="HycB_like"/>
    <property type="match status" value="1"/>
</dbReference>
<accession>A0A1S8YN77</accession>
<dbReference type="GO" id="GO:0051539">
    <property type="term" value="F:4 iron, 4 sulfur cluster binding"/>
    <property type="evidence" value="ECO:0007669"/>
    <property type="project" value="UniProtKB-KW"/>
</dbReference>
<reference evidence="6 7" key="1">
    <citation type="submission" date="2016-12" db="EMBL/GenBank/DDBJ databases">
        <title>Izhakiella australiana sp. nov. of genus Izhakiella isolated from Australian desert.</title>
        <authorList>
            <person name="Ji M."/>
        </authorList>
    </citation>
    <scope>NUCLEOTIDE SEQUENCE [LARGE SCALE GENOMIC DNA]</scope>
    <source>
        <strain evidence="6 7">D4N98</strain>
    </source>
</reference>
<dbReference type="InterPro" id="IPR017896">
    <property type="entry name" value="4Fe4S_Fe-S-bd"/>
</dbReference>
<dbReference type="PANTHER" id="PTHR42859">
    <property type="entry name" value="OXIDOREDUCTASE"/>
    <property type="match status" value="1"/>
</dbReference>
<name>A0A1S8YN77_9GAMM</name>
<feature type="domain" description="4Fe-4S ferredoxin-type" evidence="5">
    <location>
        <begin position="42"/>
        <end position="72"/>
    </location>
</feature>
<feature type="domain" description="4Fe-4S ferredoxin-type" evidence="5">
    <location>
        <begin position="73"/>
        <end position="102"/>
    </location>
</feature>
<keyword evidence="1" id="KW-0004">4Fe-4S</keyword>
<proteinExistence type="predicted"/>
<sequence>MNRFVIADSDRCIGCHTCEAACSEQHRQQGLQTQPRLSVTFNRQYSAPQLCRQCEDAPCAQVCPVNAITRSDGAIQLNESLCVSCKLCGIACPFGAITFSGSRPQGIAPGCNTSLAAAPPTQPAAISPFLDWTAGIRAVAVKCDLCHFDEQGPACVRTCPTNALKLIDNHDVDRASRRKRQLAVTAFPADLSLLTALRGEKE</sequence>
<comment type="caution">
    <text evidence="6">The sequence shown here is derived from an EMBL/GenBank/DDBJ whole genome shotgun (WGS) entry which is preliminary data.</text>
</comment>
<keyword evidence="7" id="KW-1185">Reference proteome</keyword>